<sequence length="88" mass="10008">MAAGRSLANKPDSAKLGETELTIDYTIPELIHSIELVQRQVRIQWSTSHRKGAPLAKGNREESVDWNLRMCYVCQRTDRQLQLPETGT</sequence>
<organism evidence="1 2">
    <name type="scientific">Nitrosospira multiformis</name>
    <dbReference type="NCBI Taxonomy" id="1231"/>
    <lineage>
        <taxon>Bacteria</taxon>
        <taxon>Pseudomonadati</taxon>
        <taxon>Pseudomonadota</taxon>
        <taxon>Betaproteobacteria</taxon>
        <taxon>Nitrosomonadales</taxon>
        <taxon>Nitrosomonadaceae</taxon>
        <taxon>Nitrosospira</taxon>
    </lineage>
</organism>
<accession>A0A1H8JBN8</accession>
<evidence type="ECO:0000313" key="2">
    <source>
        <dbReference type="Proteomes" id="UP000183898"/>
    </source>
</evidence>
<proteinExistence type="predicted"/>
<dbReference type="EMBL" id="FOCT01000007">
    <property type="protein sequence ID" value="SEN78200.1"/>
    <property type="molecule type" value="Genomic_DNA"/>
</dbReference>
<protein>
    <submittedName>
        <fullName evidence="1">Uncharacterized protein</fullName>
    </submittedName>
</protein>
<evidence type="ECO:0000313" key="1">
    <source>
        <dbReference type="EMBL" id="SEN78200.1"/>
    </source>
</evidence>
<dbReference type="Proteomes" id="UP000183898">
    <property type="component" value="Unassembled WGS sequence"/>
</dbReference>
<dbReference type="AlphaFoldDB" id="A0A1H8JBN8"/>
<reference evidence="1 2" key="1">
    <citation type="submission" date="2016-10" db="EMBL/GenBank/DDBJ databases">
        <authorList>
            <person name="de Groot N.N."/>
        </authorList>
    </citation>
    <scope>NUCLEOTIDE SEQUENCE [LARGE SCALE GENOMIC DNA]</scope>
    <source>
        <strain evidence="1 2">Nl18</strain>
    </source>
</reference>
<name>A0A1H8JBN8_9PROT</name>
<gene>
    <name evidence="1" type="ORF">SAMN05216404_10729</name>
</gene>